<evidence type="ECO:0000313" key="1">
    <source>
        <dbReference type="EMBL" id="CAF5131458.1"/>
    </source>
</evidence>
<name>A0A8S3FL08_9BILA</name>
<evidence type="ECO:0000313" key="2">
    <source>
        <dbReference type="EMBL" id="CAF5207162.1"/>
    </source>
</evidence>
<dbReference type="Proteomes" id="UP000681720">
    <property type="component" value="Unassembled WGS sequence"/>
</dbReference>
<gene>
    <name evidence="1" type="ORF">BYL167_LOCUS68589</name>
    <name evidence="2" type="ORF">GIL414_LOCUS78535</name>
</gene>
<evidence type="ECO:0000313" key="3">
    <source>
        <dbReference type="Proteomes" id="UP000681967"/>
    </source>
</evidence>
<sequence>MNKSLPCGDYQGCLIAFINTVGCGSGFVGAKTKQCI</sequence>
<proteinExistence type="predicted"/>
<reference evidence="1" key="1">
    <citation type="submission" date="2021-02" db="EMBL/GenBank/DDBJ databases">
        <authorList>
            <person name="Nowell W R."/>
        </authorList>
    </citation>
    <scope>NUCLEOTIDE SEQUENCE</scope>
</reference>
<feature type="non-terminal residue" evidence="1">
    <location>
        <position position="36"/>
    </location>
</feature>
<dbReference type="EMBL" id="CAJOBH010248200">
    <property type="protein sequence ID" value="CAF5131458.1"/>
    <property type="molecule type" value="Genomic_DNA"/>
</dbReference>
<dbReference type="EMBL" id="CAJOBJ010350172">
    <property type="protein sequence ID" value="CAF5207162.1"/>
    <property type="molecule type" value="Genomic_DNA"/>
</dbReference>
<dbReference type="Proteomes" id="UP000681967">
    <property type="component" value="Unassembled WGS sequence"/>
</dbReference>
<protein>
    <submittedName>
        <fullName evidence="1">Uncharacterized protein</fullName>
    </submittedName>
</protein>
<comment type="caution">
    <text evidence="1">The sequence shown here is derived from an EMBL/GenBank/DDBJ whole genome shotgun (WGS) entry which is preliminary data.</text>
</comment>
<dbReference type="AlphaFoldDB" id="A0A8S3FL08"/>
<accession>A0A8S3FL08</accession>
<organism evidence="1 3">
    <name type="scientific">Rotaria magnacalcarata</name>
    <dbReference type="NCBI Taxonomy" id="392030"/>
    <lineage>
        <taxon>Eukaryota</taxon>
        <taxon>Metazoa</taxon>
        <taxon>Spiralia</taxon>
        <taxon>Gnathifera</taxon>
        <taxon>Rotifera</taxon>
        <taxon>Eurotatoria</taxon>
        <taxon>Bdelloidea</taxon>
        <taxon>Philodinida</taxon>
        <taxon>Philodinidae</taxon>
        <taxon>Rotaria</taxon>
    </lineage>
</organism>